<evidence type="ECO:0000313" key="3">
    <source>
        <dbReference type="EMBL" id="PVI03468.1"/>
    </source>
</evidence>
<feature type="non-terminal residue" evidence="3">
    <location>
        <position position="240"/>
    </location>
</feature>
<gene>
    <name evidence="3" type="ORF">DM02DRAFT_558113</name>
</gene>
<dbReference type="SUPFAM" id="SSF51735">
    <property type="entry name" value="NAD(P)-binding Rossmann-fold domains"/>
    <property type="match status" value="1"/>
</dbReference>
<dbReference type="GO" id="GO:0016491">
    <property type="term" value="F:oxidoreductase activity"/>
    <property type="evidence" value="ECO:0007669"/>
    <property type="project" value="UniProtKB-KW"/>
</dbReference>
<comment type="similarity">
    <text evidence="1">Belongs to the short-chain dehydrogenases/reductases (SDR) family.</text>
</comment>
<evidence type="ECO:0000313" key="4">
    <source>
        <dbReference type="Proteomes" id="UP000244855"/>
    </source>
</evidence>
<dbReference type="Gene3D" id="3.40.50.720">
    <property type="entry name" value="NAD(P)-binding Rossmann-like Domain"/>
    <property type="match status" value="1"/>
</dbReference>
<keyword evidence="2" id="KW-0560">Oxidoreductase</keyword>
<dbReference type="STRING" id="97972.A0A2V1DYM8"/>
<dbReference type="Proteomes" id="UP000244855">
    <property type="component" value="Unassembled WGS sequence"/>
</dbReference>
<protein>
    <submittedName>
        <fullName evidence="3">NAD(P)-binding protein</fullName>
    </submittedName>
</protein>
<keyword evidence="4" id="KW-1185">Reference proteome</keyword>
<proteinExistence type="inferred from homology"/>
<dbReference type="EMBL" id="KZ805331">
    <property type="protein sequence ID" value="PVI03468.1"/>
    <property type="molecule type" value="Genomic_DNA"/>
</dbReference>
<dbReference type="PANTHER" id="PTHR43669:SF3">
    <property type="entry name" value="ALCOHOL DEHYDROGENASE, PUTATIVE (AFU_ORTHOLOGUE AFUA_3G03445)-RELATED"/>
    <property type="match status" value="1"/>
</dbReference>
<sequence>MSPPAPRTIILFGSGPGIGLHLASTFLTRGPFTHIILLARNTSRMQTTDVSFLRSHLPASSKDVKIDVVGVDLSDLEKLPGVLGEIDELTKYGKEGEETVEVVVFNAARIRAVGDVLDVGVEEVEEDLKTTTLSLYLISQHFLPRLASLPQPLKPALLVTNSHLPFSPLPFLLSLSLSKAAQRNLVHNLHLAFRDKGVHVGLVSVHGVVGEDKAKGEISAGEVAEKAWGFWSEGGKGLDV</sequence>
<dbReference type="Pfam" id="PF00106">
    <property type="entry name" value="adh_short"/>
    <property type="match status" value="1"/>
</dbReference>
<dbReference type="OrthoDB" id="5336600at2759"/>
<evidence type="ECO:0000256" key="1">
    <source>
        <dbReference type="ARBA" id="ARBA00006484"/>
    </source>
</evidence>
<reference evidence="3 4" key="1">
    <citation type="journal article" date="2018" name="Sci. Rep.">
        <title>Comparative genomics provides insights into the lifestyle and reveals functional heterogeneity of dark septate endophytic fungi.</title>
        <authorList>
            <person name="Knapp D.G."/>
            <person name="Nemeth J.B."/>
            <person name="Barry K."/>
            <person name="Hainaut M."/>
            <person name="Henrissat B."/>
            <person name="Johnson J."/>
            <person name="Kuo A."/>
            <person name="Lim J.H.P."/>
            <person name="Lipzen A."/>
            <person name="Nolan M."/>
            <person name="Ohm R.A."/>
            <person name="Tamas L."/>
            <person name="Grigoriev I.V."/>
            <person name="Spatafora J.W."/>
            <person name="Nagy L.G."/>
            <person name="Kovacs G.M."/>
        </authorList>
    </citation>
    <scope>NUCLEOTIDE SEQUENCE [LARGE SCALE GENOMIC DNA]</scope>
    <source>
        <strain evidence="3 4">DSE2036</strain>
    </source>
</reference>
<dbReference type="InterPro" id="IPR002347">
    <property type="entry name" value="SDR_fam"/>
</dbReference>
<evidence type="ECO:0000256" key="2">
    <source>
        <dbReference type="ARBA" id="ARBA00023002"/>
    </source>
</evidence>
<name>A0A2V1DYM8_9PLEO</name>
<organism evidence="3 4">
    <name type="scientific">Periconia macrospinosa</name>
    <dbReference type="NCBI Taxonomy" id="97972"/>
    <lineage>
        <taxon>Eukaryota</taxon>
        <taxon>Fungi</taxon>
        <taxon>Dikarya</taxon>
        <taxon>Ascomycota</taxon>
        <taxon>Pezizomycotina</taxon>
        <taxon>Dothideomycetes</taxon>
        <taxon>Pleosporomycetidae</taxon>
        <taxon>Pleosporales</taxon>
        <taxon>Massarineae</taxon>
        <taxon>Periconiaceae</taxon>
        <taxon>Periconia</taxon>
    </lineage>
</organism>
<dbReference type="InterPro" id="IPR036291">
    <property type="entry name" value="NAD(P)-bd_dom_sf"/>
</dbReference>
<dbReference type="AlphaFoldDB" id="A0A2V1DYM8"/>
<dbReference type="PANTHER" id="PTHR43669">
    <property type="entry name" value="5-KETO-D-GLUCONATE 5-REDUCTASE"/>
    <property type="match status" value="1"/>
</dbReference>
<accession>A0A2V1DYM8</accession>